<dbReference type="SUPFAM" id="SSF53335">
    <property type="entry name" value="S-adenosyl-L-methionine-dependent methyltransferases"/>
    <property type="match status" value="1"/>
</dbReference>
<keyword evidence="8" id="KW-1185">Reference proteome</keyword>
<dbReference type="Proteomes" id="UP001155586">
    <property type="component" value="Unassembled WGS sequence"/>
</dbReference>
<dbReference type="InterPro" id="IPR010286">
    <property type="entry name" value="METTL16/RlmF"/>
</dbReference>
<sequence>MTTVKSKAGLHPKNKHNGRYDFKALVAVSPELESYVIKNPKGDQSIDFSDPIAVKLLNKALLALHYDVREWDIPQGYLCPPIPGRADYIHRAAELISQECSQVKHALIRALDIGVGANCIYPIVGVTGYGWQYVGSDVDPVSVENSQRIADANATLATNIDCRLQSDSRHFFKNVIREGEHYDITTCNPPFHKSLEEAQQGSLRKVNNLAANKKKRGQKVDSRFMATKAELNFGGQKAELWCPGGEASFVKNMAFESREFAKQVLWFTTLISKKENVRWLRKNLEKVGASEVRIVEMSQGQKNSRFVAWTFKGEEERREWLKIKC</sequence>
<dbReference type="CDD" id="cd02440">
    <property type="entry name" value="AdoMet_MTases"/>
    <property type="match status" value="1"/>
</dbReference>
<comment type="catalytic activity">
    <reaction evidence="6">
        <text>adenosine(1618) in 23S rRNA + S-adenosyl-L-methionine = N(6)-methyladenosine(1618) in 23S rRNA + S-adenosyl-L-homocysteine + H(+)</text>
        <dbReference type="Rhea" id="RHEA:16497"/>
        <dbReference type="Rhea" id="RHEA-COMP:10229"/>
        <dbReference type="Rhea" id="RHEA-COMP:10231"/>
        <dbReference type="ChEBI" id="CHEBI:15378"/>
        <dbReference type="ChEBI" id="CHEBI:57856"/>
        <dbReference type="ChEBI" id="CHEBI:59789"/>
        <dbReference type="ChEBI" id="CHEBI:74411"/>
        <dbReference type="ChEBI" id="CHEBI:74449"/>
        <dbReference type="EC" id="2.1.1.181"/>
    </reaction>
</comment>
<evidence type="ECO:0000313" key="8">
    <source>
        <dbReference type="Proteomes" id="UP001155586"/>
    </source>
</evidence>
<keyword evidence="1 6" id="KW-0963">Cytoplasm</keyword>
<organism evidence="7 8">
    <name type="scientific">Vibrio paucivorans</name>
    <dbReference type="NCBI Taxonomy" id="2829489"/>
    <lineage>
        <taxon>Bacteria</taxon>
        <taxon>Pseudomonadati</taxon>
        <taxon>Pseudomonadota</taxon>
        <taxon>Gammaproteobacteria</taxon>
        <taxon>Vibrionales</taxon>
        <taxon>Vibrionaceae</taxon>
        <taxon>Vibrio</taxon>
    </lineage>
</organism>
<keyword evidence="5 6" id="KW-0949">S-adenosyl-L-methionine</keyword>
<dbReference type="GO" id="GO:0005737">
    <property type="term" value="C:cytoplasm"/>
    <property type="evidence" value="ECO:0007669"/>
    <property type="project" value="UniProtKB-SubCell"/>
</dbReference>
<dbReference type="PANTHER" id="PTHR13393">
    <property type="entry name" value="SAM-DEPENDENT METHYLTRANSFERASE"/>
    <property type="match status" value="1"/>
</dbReference>
<evidence type="ECO:0000256" key="3">
    <source>
        <dbReference type="ARBA" id="ARBA00022603"/>
    </source>
</evidence>
<dbReference type="InterPro" id="IPR029063">
    <property type="entry name" value="SAM-dependent_MTases_sf"/>
</dbReference>
<dbReference type="PANTHER" id="PTHR13393:SF0">
    <property type="entry name" value="RNA N6-ADENOSINE-METHYLTRANSFERASE METTL16"/>
    <property type="match status" value="1"/>
</dbReference>
<keyword evidence="3 6" id="KW-0489">Methyltransferase</keyword>
<dbReference type="AlphaFoldDB" id="A0A9X3CBD6"/>
<dbReference type="InterPro" id="IPR016909">
    <property type="entry name" value="rRNA_lsu_MeTfrase_F"/>
</dbReference>
<keyword evidence="4 6" id="KW-0808">Transferase</keyword>
<comment type="function">
    <text evidence="6">Specifically methylates the adenine in position 1618 of 23S rRNA.</text>
</comment>
<evidence type="ECO:0000256" key="4">
    <source>
        <dbReference type="ARBA" id="ARBA00022679"/>
    </source>
</evidence>
<comment type="similarity">
    <text evidence="6">Belongs to the methyltransferase superfamily. METTL16/RlmF family.</text>
</comment>
<dbReference type="Pfam" id="PF05971">
    <property type="entry name" value="Methyltransf_10"/>
    <property type="match status" value="1"/>
</dbReference>
<dbReference type="GO" id="GO:0070475">
    <property type="term" value="P:rRNA base methylation"/>
    <property type="evidence" value="ECO:0007669"/>
    <property type="project" value="TreeGrafter"/>
</dbReference>
<dbReference type="Gene3D" id="3.40.50.150">
    <property type="entry name" value="Vaccinia Virus protein VP39"/>
    <property type="match status" value="1"/>
</dbReference>
<evidence type="ECO:0000256" key="6">
    <source>
        <dbReference type="HAMAP-Rule" id="MF_01848"/>
    </source>
</evidence>
<comment type="subcellular location">
    <subcellularLocation>
        <location evidence="6">Cytoplasm</location>
    </subcellularLocation>
</comment>
<comment type="caution">
    <text evidence="7">The sequence shown here is derived from an EMBL/GenBank/DDBJ whole genome shotgun (WGS) entry which is preliminary data.</text>
</comment>
<dbReference type="EC" id="2.1.1.181" evidence="6"/>
<evidence type="ECO:0000256" key="1">
    <source>
        <dbReference type="ARBA" id="ARBA00022490"/>
    </source>
</evidence>
<evidence type="ECO:0000256" key="5">
    <source>
        <dbReference type="ARBA" id="ARBA00022691"/>
    </source>
</evidence>
<dbReference type="PIRSF" id="PIRSF029038">
    <property type="entry name" value="Mtase_YbiN_prd"/>
    <property type="match status" value="1"/>
</dbReference>
<name>A0A9X3CBD6_9VIBR</name>
<protein>
    <recommendedName>
        <fullName evidence="6">Ribosomal RNA large subunit methyltransferase F</fullName>
        <ecNumber evidence="6">2.1.1.181</ecNumber>
    </recommendedName>
    <alternativeName>
        <fullName evidence="6">23S rRNA mA1618 methyltransferase</fullName>
    </alternativeName>
    <alternativeName>
        <fullName evidence="6">rRNA adenine N-6-methyltransferase</fullName>
    </alternativeName>
</protein>
<dbReference type="GO" id="GO:0052907">
    <property type="term" value="F:23S rRNA (adenine(1618)-N(6))-methyltransferase activity"/>
    <property type="evidence" value="ECO:0007669"/>
    <property type="project" value="UniProtKB-EC"/>
</dbReference>
<dbReference type="NCBIfam" id="NF008725">
    <property type="entry name" value="PRK11727.1"/>
    <property type="match status" value="1"/>
</dbReference>
<evidence type="ECO:0000256" key="2">
    <source>
        <dbReference type="ARBA" id="ARBA00022552"/>
    </source>
</evidence>
<dbReference type="EMBL" id="JAKRRX010000005">
    <property type="protein sequence ID" value="MCW8332540.1"/>
    <property type="molecule type" value="Genomic_DNA"/>
</dbReference>
<dbReference type="HAMAP" id="MF_01848">
    <property type="entry name" value="23SrRNA_methyltr_F"/>
    <property type="match status" value="1"/>
</dbReference>
<evidence type="ECO:0000313" key="7">
    <source>
        <dbReference type="EMBL" id="MCW8332540.1"/>
    </source>
</evidence>
<keyword evidence="2 6" id="KW-0698">rRNA processing</keyword>
<reference evidence="7" key="1">
    <citation type="submission" date="2022-02" db="EMBL/GenBank/DDBJ databases">
        <title>Vibrio sp. nov., a new bacterium isolated from Bohai sea, China.</title>
        <authorList>
            <person name="Yuan Y."/>
        </authorList>
    </citation>
    <scope>NUCLEOTIDE SEQUENCE</scope>
    <source>
        <strain evidence="7">DBSS07</strain>
    </source>
</reference>
<accession>A0A9X3CBD6</accession>
<gene>
    <name evidence="6 7" type="primary">rlmF</name>
    <name evidence="7" type="ORF">MD483_01655</name>
</gene>
<proteinExistence type="inferred from homology"/>